<dbReference type="InterPro" id="IPR036291">
    <property type="entry name" value="NAD(P)-bd_dom_sf"/>
</dbReference>
<protein>
    <recommendedName>
        <fullName evidence="1">NmrA-like domain-containing protein</fullName>
    </recommendedName>
</protein>
<organism evidence="2 3">
    <name type="scientific">Mycena citricolor</name>
    <dbReference type="NCBI Taxonomy" id="2018698"/>
    <lineage>
        <taxon>Eukaryota</taxon>
        <taxon>Fungi</taxon>
        <taxon>Dikarya</taxon>
        <taxon>Basidiomycota</taxon>
        <taxon>Agaricomycotina</taxon>
        <taxon>Agaricomycetes</taxon>
        <taxon>Agaricomycetidae</taxon>
        <taxon>Agaricales</taxon>
        <taxon>Marasmiineae</taxon>
        <taxon>Mycenaceae</taxon>
        <taxon>Mycena</taxon>
    </lineage>
</organism>
<dbReference type="PANTHER" id="PTHR48079:SF6">
    <property type="entry name" value="NAD(P)-BINDING DOMAIN-CONTAINING PROTEIN-RELATED"/>
    <property type="match status" value="1"/>
</dbReference>
<evidence type="ECO:0000313" key="2">
    <source>
        <dbReference type="EMBL" id="CAK5277882.1"/>
    </source>
</evidence>
<comment type="caution">
    <text evidence="2">The sequence shown here is derived from an EMBL/GenBank/DDBJ whole genome shotgun (WGS) entry which is preliminary data.</text>
</comment>
<dbReference type="Gene3D" id="3.40.50.720">
    <property type="entry name" value="NAD(P)-binding Rossmann-like Domain"/>
    <property type="match status" value="2"/>
</dbReference>
<accession>A0AAD2HL34</accession>
<dbReference type="GO" id="GO:0005737">
    <property type="term" value="C:cytoplasm"/>
    <property type="evidence" value="ECO:0007669"/>
    <property type="project" value="TreeGrafter"/>
</dbReference>
<feature type="domain" description="NmrA-like" evidence="1">
    <location>
        <begin position="5"/>
        <end position="92"/>
    </location>
</feature>
<dbReference type="Pfam" id="PF05368">
    <property type="entry name" value="NmrA"/>
    <property type="match status" value="1"/>
</dbReference>
<dbReference type="InterPro" id="IPR008030">
    <property type="entry name" value="NmrA-like"/>
</dbReference>
<sequence length="349" mass="37410">MAPTKILFTGATGYIGGTILSRFLAEPDASSRFAFTVIVRDPKKAEKFKQFGVTPVVGSHSDETLVEELASQAEVVIATADCDDVVAAKATLAGLKKRAQATGTPPIFINTSGTGEICDNARGLFAEPSVYDDTNATQMASIPPEAMHRNVDNAILAADVSQPGGFVKTYIILPGTVWGLAKTPLVAAGIQNDHSIQIPSQIQAAIDRKRAGMVGEGKNIWPNVEVHDLAELFYIVYDKVTSGADIGHGYEGFFFGASDDHTLLEVAQEIGKALVATGRSDNPEPTSFTKEELDKYFQGSEYLGSNSRCKANHSFSIGWKPAKKTADMLADIPDEIESLIKSGRSIQLR</sequence>
<evidence type="ECO:0000313" key="3">
    <source>
        <dbReference type="Proteomes" id="UP001295794"/>
    </source>
</evidence>
<dbReference type="EMBL" id="CAVNYO010000421">
    <property type="protein sequence ID" value="CAK5277882.1"/>
    <property type="molecule type" value="Genomic_DNA"/>
</dbReference>
<dbReference type="Proteomes" id="UP001295794">
    <property type="component" value="Unassembled WGS sequence"/>
</dbReference>
<dbReference type="InterPro" id="IPR051783">
    <property type="entry name" value="NAD(P)-dependent_oxidoreduct"/>
</dbReference>
<dbReference type="Gene3D" id="3.90.25.10">
    <property type="entry name" value="UDP-galactose 4-epimerase, domain 1"/>
    <property type="match status" value="1"/>
</dbReference>
<dbReference type="SUPFAM" id="SSF51735">
    <property type="entry name" value="NAD(P)-binding Rossmann-fold domains"/>
    <property type="match status" value="1"/>
</dbReference>
<gene>
    <name evidence="2" type="ORF">MYCIT1_LOCUS27053</name>
</gene>
<proteinExistence type="predicted"/>
<dbReference type="AlphaFoldDB" id="A0AAD2HL34"/>
<evidence type="ECO:0000259" key="1">
    <source>
        <dbReference type="Pfam" id="PF05368"/>
    </source>
</evidence>
<reference evidence="2" key="1">
    <citation type="submission" date="2023-11" db="EMBL/GenBank/DDBJ databases">
        <authorList>
            <person name="De Vega J J."/>
            <person name="De Vega J J."/>
        </authorList>
    </citation>
    <scope>NUCLEOTIDE SEQUENCE</scope>
</reference>
<dbReference type="PANTHER" id="PTHR48079">
    <property type="entry name" value="PROTEIN YEEZ"/>
    <property type="match status" value="1"/>
</dbReference>
<dbReference type="GO" id="GO:0004029">
    <property type="term" value="F:aldehyde dehydrogenase (NAD+) activity"/>
    <property type="evidence" value="ECO:0007669"/>
    <property type="project" value="TreeGrafter"/>
</dbReference>
<name>A0AAD2HL34_9AGAR</name>
<keyword evidence="3" id="KW-1185">Reference proteome</keyword>